<accession>A0A8J4YKN1</accession>
<proteinExistence type="predicted"/>
<dbReference type="EMBL" id="JACEEZ010001674">
    <property type="protein sequence ID" value="KAG0728920.1"/>
    <property type="molecule type" value="Genomic_DNA"/>
</dbReference>
<feature type="compositionally biased region" description="Polar residues" evidence="1">
    <location>
        <begin position="40"/>
        <end position="55"/>
    </location>
</feature>
<sequence length="227" mass="24690">MQKSSTSTVTTGTEINSPDPIPSPSRSALAITEVSPPQPYKTQLTPPSITATMDVTLTDTHTSPTPTPSATLQPKDAAANTTISDDHQSDPLRTSQPATLRGDQGKLRSDTAYPTSQNTGIASRQKTKNPAHRQSLSLPRTPSHKRRLSNYTAPPSQPVPLLSLPLPAPRGITAKEFCYYCNRSGHTDNTCHWLNWCDHCYREGHNVEKLSLLDCPNEAQKALPSVD</sequence>
<gene>
    <name evidence="2" type="ORF">GWK47_031452</name>
</gene>
<dbReference type="Proteomes" id="UP000770661">
    <property type="component" value="Unassembled WGS sequence"/>
</dbReference>
<feature type="region of interest" description="Disordered" evidence="1">
    <location>
        <begin position="1"/>
        <end position="159"/>
    </location>
</feature>
<organism evidence="2 3">
    <name type="scientific">Chionoecetes opilio</name>
    <name type="common">Atlantic snow crab</name>
    <name type="synonym">Cancer opilio</name>
    <dbReference type="NCBI Taxonomy" id="41210"/>
    <lineage>
        <taxon>Eukaryota</taxon>
        <taxon>Metazoa</taxon>
        <taxon>Ecdysozoa</taxon>
        <taxon>Arthropoda</taxon>
        <taxon>Crustacea</taxon>
        <taxon>Multicrustacea</taxon>
        <taxon>Malacostraca</taxon>
        <taxon>Eumalacostraca</taxon>
        <taxon>Eucarida</taxon>
        <taxon>Decapoda</taxon>
        <taxon>Pleocyemata</taxon>
        <taxon>Brachyura</taxon>
        <taxon>Eubrachyura</taxon>
        <taxon>Majoidea</taxon>
        <taxon>Majidae</taxon>
        <taxon>Chionoecetes</taxon>
    </lineage>
</organism>
<evidence type="ECO:0008006" key="4">
    <source>
        <dbReference type="Google" id="ProtNLM"/>
    </source>
</evidence>
<protein>
    <recommendedName>
        <fullName evidence="4">CCHC-type domain-containing protein</fullName>
    </recommendedName>
</protein>
<evidence type="ECO:0000313" key="3">
    <source>
        <dbReference type="Proteomes" id="UP000770661"/>
    </source>
</evidence>
<evidence type="ECO:0000313" key="2">
    <source>
        <dbReference type="EMBL" id="KAG0728920.1"/>
    </source>
</evidence>
<comment type="caution">
    <text evidence="2">The sequence shown here is derived from an EMBL/GenBank/DDBJ whole genome shotgun (WGS) entry which is preliminary data.</text>
</comment>
<dbReference type="AlphaFoldDB" id="A0A8J4YKN1"/>
<evidence type="ECO:0000256" key="1">
    <source>
        <dbReference type="SAM" id="MobiDB-lite"/>
    </source>
</evidence>
<keyword evidence="3" id="KW-1185">Reference proteome</keyword>
<feature type="compositionally biased region" description="Polar residues" evidence="1">
    <location>
        <begin position="1"/>
        <end position="16"/>
    </location>
</feature>
<feature type="compositionally biased region" description="Polar residues" evidence="1">
    <location>
        <begin position="112"/>
        <end position="124"/>
    </location>
</feature>
<name>A0A8J4YKN1_CHIOP</name>
<feature type="compositionally biased region" description="Low complexity" evidence="1">
    <location>
        <begin position="56"/>
        <end position="74"/>
    </location>
</feature>
<reference evidence="2" key="1">
    <citation type="submission" date="2020-07" db="EMBL/GenBank/DDBJ databases">
        <title>The High-quality genome of the commercially important snow crab, Chionoecetes opilio.</title>
        <authorList>
            <person name="Jeong J.-H."/>
            <person name="Ryu S."/>
        </authorList>
    </citation>
    <scope>NUCLEOTIDE SEQUENCE</scope>
    <source>
        <strain evidence="2">MADBK_172401_WGS</strain>
        <tissue evidence="2">Digestive gland</tissue>
    </source>
</reference>